<dbReference type="Proteomes" id="UP000283786">
    <property type="component" value="Chromosome"/>
</dbReference>
<evidence type="ECO:0000313" key="2">
    <source>
        <dbReference type="Proteomes" id="UP000283786"/>
    </source>
</evidence>
<accession>A0A418SJQ3</accession>
<name>A0A418SJQ3_9RHOB</name>
<reference evidence="1 2" key="1">
    <citation type="submission" date="2020-08" db="EMBL/GenBank/DDBJ databases">
        <title>Genome sequence of Rhodobacteraceae bacterium Lw-13e.</title>
        <authorList>
            <person name="Poehlein A."/>
            <person name="Wolter L."/>
            <person name="Daniel R."/>
            <person name="Brinkhoff T."/>
        </authorList>
    </citation>
    <scope>NUCLEOTIDE SEQUENCE [LARGE SCALE GENOMIC DNA]</scope>
    <source>
        <strain evidence="1 2">Lw-13e</strain>
    </source>
</reference>
<dbReference type="AlphaFoldDB" id="A0A418SJQ3"/>
<protein>
    <submittedName>
        <fullName evidence="1">Uncharacterized protein</fullName>
    </submittedName>
</protein>
<keyword evidence="2" id="KW-1185">Reference proteome</keyword>
<organism evidence="1 2">
    <name type="scientific">Pseudooceanicola algae</name>
    <dbReference type="NCBI Taxonomy" id="1537215"/>
    <lineage>
        <taxon>Bacteria</taxon>
        <taxon>Pseudomonadati</taxon>
        <taxon>Pseudomonadota</taxon>
        <taxon>Alphaproteobacteria</taxon>
        <taxon>Rhodobacterales</taxon>
        <taxon>Paracoccaceae</taxon>
        <taxon>Pseudooceanicola</taxon>
    </lineage>
</organism>
<gene>
    <name evidence="1" type="ORF">PSAL_018600</name>
</gene>
<sequence>MAMRGHWMVPHLMLCLKHQMPLVTLWKESAALSRFDSAVHFSKLADDIVAGTLDAELREETDFEIWLDARLEDPQGGLPEQHWLDQFSLHAACNYCLMLGTSLLRHEMSAPSSVLPEDNWAVYQMGFEIARGGEAAIRDALMGLQMLPGSPQDGPRKIFPKMYDRLAYDSMDDPDYDVFRYILRSHMAATWPLGIGDELLGEPITARRLHSVRTAARATGIDQRRLRKILAAEGIVPEEGLPDAWEVFDAERADTVLRSATTLITAKDFAEAIGASRSQFDLLVAGGILAPHLSSSGDAAGTRTIWDPADGVRFLDSVFVGASPLRQAQHGWEHISKSAARLMVGPETLIEAIRDRRIVRIGNHADFDGYAALYVYHDEVCSVLSPEPSSNQTIELFSKSVGLAQPIRMRRLVMNGHTPATEMIHPKLKKKQFYITRDDADAFHQRFYTLRTMAQAHGKSWQSMTARLRAAGVEVFSPDGEDYGTLYERDRVDHVLSQVTEI</sequence>
<evidence type="ECO:0000313" key="1">
    <source>
        <dbReference type="EMBL" id="QPM90621.1"/>
    </source>
</evidence>
<dbReference type="KEGG" id="palw:PSAL_018600"/>
<proteinExistence type="predicted"/>
<dbReference type="EMBL" id="CP060436">
    <property type="protein sequence ID" value="QPM90621.1"/>
    <property type="molecule type" value="Genomic_DNA"/>
</dbReference>